<dbReference type="GO" id="GO:0005886">
    <property type="term" value="C:plasma membrane"/>
    <property type="evidence" value="ECO:0007669"/>
    <property type="project" value="UniProtKB-SubCell"/>
</dbReference>
<evidence type="ECO:0000313" key="9">
    <source>
        <dbReference type="EMBL" id="TXJ35413.1"/>
    </source>
</evidence>
<evidence type="ECO:0000256" key="5">
    <source>
        <dbReference type="ARBA" id="ARBA00022741"/>
    </source>
</evidence>
<dbReference type="InterPro" id="IPR017871">
    <property type="entry name" value="ABC_transporter-like_CS"/>
</dbReference>
<proteinExistence type="inferred from homology"/>
<organism evidence="9 10">
    <name type="scientific">Brachyspira aalborgi</name>
    <dbReference type="NCBI Taxonomy" id="29522"/>
    <lineage>
        <taxon>Bacteria</taxon>
        <taxon>Pseudomonadati</taxon>
        <taxon>Spirochaetota</taxon>
        <taxon>Spirochaetia</taxon>
        <taxon>Brachyspirales</taxon>
        <taxon>Brachyspiraceae</taxon>
        <taxon>Brachyspira</taxon>
    </lineage>
</organism>
<dbReference type="Gene3D" id="3.40.50.300">
    <property type="entry name" value="P-loop containing nucleotide triphosphate hydrolases"/>
    <property type="match status" value="1"/>
</dbReference>
<evidence type="ECO:0000259" key="8">
    <source>
        <dbReference type="PROSITE" id="PS50893"/>
    </source>
</evidence>
<comment type="similarity">
    <text evidence="2">Belongs to the ABC transporter superfamily.</text>
</comment>
<dbReference type="EMBL" id="SAYB01000007">
    <property type="protein sequence ID" value="TXJ35413.1"/>
    <property type="molecule type" value="Genomic_DNA"/>
</dbReference>
<dbReference type="PROSITE" id="PS50893">
    <property type="entry name" value="ABC_TRANSPORTER_2"/>
    <property type="match status" value="1"/>
</dbReference>
<comment type="caution">
    <text evidence="9">The sequence shown here is derived from an EMBL/GenBank/DDBJ whole genome shotgun (WGS) entry which is preliminary data.</text>
</comment>
<dbReference type="PROSITE" id="PS00211">
    <property type="entry name" value="ABC_TRANSPORTER_1"/>
    <property type="match status" value="1"/>
</dbReference>
<evidence type="ECO:0000256" key="4">
    <source>
        <dbReference type="ARBA" id="ARBA00022475"/>
    </source>
</evidence>
<dbReference type="AlphaFoldDB" id="A0A5C8ECK0"/>
<dbReference type="GO" id="GO:0016887">
    <property type="term" value="F:ATP hydrolysis activity"/>
    <property type="evidence" value="ECO:0007669"/>
    <property type="project" value="InterPro"/>
</dbReference>
<evidence type="ECO:0000256" key="1">
    <source>
        <dbReference type="ARBA" id="ARBA00004417"/>
    </source>
</evidence>
<dbReference type="InterPro" id="IPR003439">
    <property type="entry name" value="ABC_transporter-like_ATP-bd"/>
</dbReference>
<evidence type="ECO:0000256" key="7">
    <source>
        <dbReference type="ARBA" id="ARBA00023136"/>
    </source>
</evidence>
<dbReference type="SUPFAM" id="SSF52540">
    <property type="entry name" value="P-loop containing nucleoside triphosphate hydrolases"/>
    <property type="match status" value="1"/>
</dbReference>
<keyword evidence="5" id="KW-0547">Nucleotide-binding</keyword>
<reference evidence="9 10" key="1">
    <citation type="journal article" date="1992" name="Lakartidningen">
        <title>[Penicillin V and not amoxicillin is the first choice preparation in acute otitis].</title>
        <authorList>
            <person name="Kamme C."/>
            <person name="Lundgren K."/>
            <person name="Prellner K."/>
        </authorList>
    </citation>
    <scope>NUCLEOTIDE SEQUENCE [LARGE SCALE GENOMIC DNA]</scope>
    <source>
        <strain evidence="9 10">PC4580III</strain>
    </source>
</reference>
<dbReference type="PANTHER" id="PTHR43297">
    <property type="entry name" value="OLIGOPEPTIDE TRANSPORT ATP-BINDING PROTEIN APPD"/>
    <property type="match status" value="1"/>
</dbReference>
<dbReference type="Proteomes" id="UP000322814">
    <property type="component" value="Unassembled WGS sequence"/>
</dbReference>
<dbReference type="CDD" id="cd03257">
    <property type="entry name" value="ABC_NikE_OppD_transporters"/>
    <property type="match status" value="1"/>
</dbReference>
<dbReference type="InterPro" id="IPR027417">
    <property type="entry name" value="P-loop_NTPase"/>
</dbReference>
<evidence type="ECO:0000256" key="2">
    <source>
        <dbReference type="ARBA" id="ARBA00005417"/>
    </source>
</evidence>
<dbReference type="PANTHER" id="PTHR43297:SF2">
    <property type="entry name" value="DIPEPTIDE TRANSPORT ATP-BINDING PROTEIN DPPD"/>
    <property type="match status" value="1"/>
</dbReference>
<keyword evidence="6 9" id="KW-0067">ATP-binding</keyword>
<dbReference type="RefSeq" id="WP_147771530.1">
    <property type="nucleotide sequence ID" value="NZ_SAYB01000007.1"/>
</dbReference>
<feature type="domain" description="ABC transporter" evidence="8">
    <location>
        <begin position="8"/>
        <end position="256"/>
    </location>
</feature>
<evidence type="ECO:0000256" key="3">
    <source>
        <dbReference type="ARBA" id="ARBA00022448"/>
    </source>
</evidence>
<evidence type="ECO:0000256" key="6">
    <source>
        <dbReference type="ARBA" id="ARBA00022840"/>
    </source>
</evidence>
<keyword evidence="4" id="KW-1003">Cell membrane</keyword>
<gene>
    <name evidence="9" type="ORF">EPJ78_10905</name>
</gene>
<dbReference type="InterPro" id="IPR003593">
    <property type="entry name" value="AAA+_ATPase"/>
</dbReference>
<dbReference type="SMART" id="SM00382">
    <property type="entry name" value="AAA"/>
    <property type="match status" value="1"/>
</dbReference>
<keyword evidence="3" id="KW-0813">Transport</keyword>
<sequence length="277" mass="31645">MQENILMVKNLNVYFKHRKNYNEKIIDNVSFSISEGECVGILGESGSGKSITIKSILGLLDDNFEVRGGALFYGKDLLKESPSNMRKIRGKDICMILQNPMTCFDPLYRIYNQMEETFKEHTNLNKENIYKKCIETLEIMKIKNPKETIKKYPHQLSGGMLQRIMIGLALSVEPKLLIADEPTTAIDSISQNSIMEEFIRIKKENKVSMIFISHDLGILSKISDKMIVMKKGKVLESGNIANIILNSRDDYTNSLVSKRMAVMKKFNSIVYNREIEA</sequence>
<dbReference type="Pfam" id="PF00005">
    <property type="entry name" value="ABC_tran"/>
    <property type="match status" value="1"/>
</dbReference>
<name>A0A5C8ECK0_9SPIR</name>
<comment type="subcellular location">
    <subcellularLocation>
        <location evidence="1">Cell inner membrane</location>
        <topology evidence="1">Peripheral membrane protein</topology>
    </subcellularLocation>
</comment>
<protein>
    <submittedName>
        <fullName evidence="9">ABC transporter ATP-binding protein</fullName>
    </submittedName>
</protein>
<evidence type="ECO:0000313" key="10">
    <source>
        <dbReference type="Proteomes" id="UP000322814"/>
    </source>
</evidence>
<dbReference type="GO" id="GO:0005524">
    <property type="term" value="F:ATP binding"/>
    <property type="evidence" value="ECO:0007669"/>
    <property type="project" value="UniProtKB-KW"/>
</dbReference>
<accession>A0A5C8ECK0</accession>
<keyword evidence="7" id="KW-0472">Membrane</keyword>
<dbReference type="InterPro" id="IPR050388">
    <property type="entry name" value="ABC_Ni/Peptide_Import"/>
</dbReference>